<keyword evidence="2" id="KW-1185">Reference proteome</keyword>
<evidence type="ECO:0000313" key="2">
    <source>
        <dbReference type="Proteomes" id="UP000192726"/>
    </source>
</evidence>
<dbReference type="Proteomes" id="UP000192726">
    <property type="component" value="Chromosome"/>
</dbReference>
<dbReference type="EMBL" id="CP020569">
    <property type="protein sequence ID" value="ARF59140.1"/>
    <property type="molecule type" value="Genomic_DNA"/>
</dbReference>
<evidence type="ECO:0000313" key="1">
    <source>
        <dbReference type="EMBL" id="ARF59140.1"/>
    </source>
</evidence>
<dbReference type="KEGG" id="sgv:B1H19_00240"/>
<protein>
    <submittedName>
        <fullName evidence="1">Uncharacterized protein</fullName>
    </submittedName>
</protein>
<proteinExistence type="predicted"/>
<dbReference type="AlphaFoldDB" id="A0A1V0U282"/>
<gene>
    <name evidence="1" type="ORF">B1H19_00240</name>
</gene>
<dbReference type="STRING" id="553510.B1H19_00240"/>
<accession>A0A1V0U282</accession>
<sequence length="139" mass="14872">MEQTICESVRYSARCPDCGAKLECCGVQALVDGRLRWDVESACSDCGFTAAACGADLPTERREQMLAERGPATLQVLSPPASSVVIMRVLRAELGLDLVNAKAVLHRVLSGDHSGTLPEMELLVRKLRASGIDAATTRS</sequence>
<name>A0A1V0U282_9ACTN</name>
<reference evidence="1 2" key="1">
    <citation type="submission" date="2017-04" db="EMBL/GenBank/DDBJ databases">
        <title>Complete Genome Sequence of Streptomyces gilvosporeus F607, a Capable Producer of Natamycin.</title>
        <authorList>
            <person name="Zong G."/>
            <person name="Zhong C."/>
            <person name="Fu J."/>
            <person name="Qin R."/>
            <person name="Cao G."/>
        </authorList>
    </citation>
    <scope>NUCLEOTIDE SEQUENCE [LARGE SCALE GENOMIC DNA]</scope>
    <source>
        <strain evidence="1 2">F607</strain>
    </source>
</reference>
<organism evidence="1 2">
    <name type="scientific">Streptomyces gilvosporeus</name>
    <dbReference type="NCBI Taxonomy" id="553510"/>
    <lineage>
        <taxon>Bacteria</taxon>
        <taxon>Bacillati</taxon>
        <taxon>Actinomycetota</taxon>
        <taxon>Actinomycetes</taxon>
        <taxon>Kitasatosporales</taxon>
        <taxon>Streptomycetaceae</taxon>
        <taxon>Streptomyces</taxon>
    </lineage>
</organism>